<dbReference type="eggNOG" id="KOG0959">
    <property type="taxonomic scope" value="Eukaryota"/>
</dbReference>
<evidence type="ECO:0000259" key="9">
    <source>
        <dbReference type="Pfam" id="PF16187"/>
    </source>
</evidence>
<evidence type="ECO:0000259" key="7">
    <source>
        <dbReference type="Pfam" id="PF00675"/>
    </source>
</evidence>
<dbReference type="InterPro" id="IPR054734">
    <property type="entry name" value="PqqF-like_C_4"/>
</dbReference>
<dbReference type="SUPFAM" id="SSF63411">
    <property type="entry name" value="LuxS/MPP-like metallohydrolase"/>
    <property type="match status" value="4"/>
</dbReference>
<comment type="similarity">
    <text evidence="1">Belongs to the peptidase M16 family.</text>
</comment>
<dbReference type="Pfam" id="PF22456">
    <property type="entry name" value="PqqF-like_C_4"/>
    <property type="match status" value="1"/>
</dbReference>
<dbReference type="OMA" id="WIFDEMK"/>
<dbReference type="InterPro" id="IPR011765">
    <property type="entry name" value="Pept_M16_N"/>
</dbReference>
<dbReference type="Pfam" id="PF05193">
    <property type="entry name" value="Peptidase_M16_C"/>
    <property type="match status" value="1"/>
</dbReference>
<gene>
    <name evidence="11" type="ORF">MAC_03112</name>
</gene>
<dbReference type="GO" id="GO:0046872">
    <property type="term" value="F:metal ion binding"/>
    <property type="evidence" value="ECO:0007669"/>
    <property type="project" value="UniProtKB-KW"/>
</dbReference>
<dbReference type="Pfam" id="PF16187">
    <property type="entry name" value="Peptidase_M16_M"/>
    <property type="match status" value="1"/>
</dbReference>
<dbReference type="PANTHER" id="PTHR43690:SF18">
    <property type="entry name" value="INSULIN-DEGRADING ENZYME-RELATED"/>
    <property type="match status" value="1"/>
</dbReference>
<dbReference type="OrthoDB" id="952271at2759"/>
<dbReference type="PANTHER" id="PTHR43690">
    <property type="entry name" value="NARDILYSIN"/>
    <property type="match status" value="1"/>
</dbReference>
<evidence type="ECO:0000313" key="12">
    <source>
        <dbReference type="Proteomes" id="UP000002499"/>
    </source>
</evidence>
<reference evidence="11 12" key="1">
    <citation type="journal article" date="2011" name="PLoS Genet.">
        <title>Genome sequencing and comparative transcriptomics of the model entomopathogenic fungi Metarhizium anisopliae and M. acridum.</title>
        <authorList>
            <person name="Gao Q."/>
            <person name="Jin K."/>
            <person name="Ying S.H."/>
            <person name="Zhang Y."/>
            <person name="Xiao G."/>
            <person name="Shang Y."/>
            <person name="Duan Z."/>
            <person name="Hu X."/>
            <person name="Xie X.Q."/>
            <person name="Zhou G."/>
            <person name="Peng G."/>
            <person name="Luo Z."/>
            <person name="Huang W."/>
            <person name="Wang B."/>
            <person name="Fang W."/>
            <person name="Wang S."/>
            <person name="Zhong Y."/>
            <person name="Ma L.J."/>
            <person name="St Leger R.J."/>
            <person name="Zhao G.P."/>
            <person name="Pei Y."/>
            <person name="Feng M.G."/>
            <person name="Xia Y."/>
            <person name="Wang C."/>
        </authorList>
    </citation>
    <scope>NUCLEOTIDE SEQUENCE [LARGE SCALE GENOMIC DNA]</scope>
    <source>
        <strain evidence="11 12">CQMa 102</strain>
    </source>
</reference>
<keyword evidence="6" id="KW-0482">Metalloprotease</keyword>
<evidence type="ECO:0000256" key="5">
    <source>
        <dbReference type="ARBA" id="ARBA00022833"/>
    </source>
</evidence>
<keyword evidence="4" id="KW-0378">Hydrolase</keyword>
<evidence type="ECO:0000313" key="11">
    <source>
        <dbReference type="EMBL" id="EFY90749.1"/>
    </source>
</evidence>
<dbReference type="GO" id="GO:0005829">
    <property type="term" value="C:cytosol"/>
    <property type="evidence" value="ECO:0007669"/>
    <property type="project" value="TreeGrafter"/>
</dbReference>
<proteinExistence type="inferred from homology"/>
<feature type="domain" description="Coenzyme PQQ synthesis protein F-like C-terminal lobe" evidence="10">
    <location>
        <begin position="784"/>
        <end position="882"/>
    </location>
</feature>
<keyword evidence="12" id="KW-1185">Reference proteome</keyword>
<accession>E9DZR4</accession>
<dbReference type="Gene3D" id="3.30.830.10">
    <property type="entry name" value="Metalloenzyme, LuxS/M16 peptidase-like"/>
    <property type="match status" value="4"/>
</dbReference>
<dbReference type="GO" id="GO:0051603">
    <property type="term" value="P:proteolysis involved in protein catabolic process"/>
    <property type="evidence" value="ECO:0007669"/>
    <property type="project" value="TreeGrafter"/>
</dbReference>
<dbReference type="FunFam" id="3.30.830.10:FF:000004">
    <property type="entry name" value="Putative insulin-degrading enzyme"/>
    <property type="match status" value="1"/>
</dbReference>
<feature type="domain" description="Peptidase M16 C-terminal" evidence="8">
    <location>
        <begin position="221"/>
        <end position="382"/>
    </location>
</feature>
<dbReference type="HOGENOM" id="CLU_004639_1_2_1"/>
<dbReference type="STRING" id="655827.E9DZR4"/>
<name>E9DZR4_METAQ</name>
<sequence>MPSVHSSGLATSRHAPAVLLTDCLEKPSLDDRDYRVVLLENKLEVLLVHDPQADKASAALDVNVGNFSDSKEMPGLAHGVEHLLFMGTKKYPGENEYNQYLAANSGSCNAYTAATSTNFFFEVAAKPANDEEPSDTNPSPLFGALDRFAQFFIEPLFLENTLDRELNAVNDENRKNLQNDIWRLNQLNKSLANPEHPYCHFSTGNLEVLKTKPESQGINVRDKFVEFHDKHYSANRMKLVVLGREPLDVLQKWVVELFSGIENKNLPQNRWTQQPLYRDADLGTQCFAKPVLDSRTLGLLFPFIDEENMFETQPSRYISHLVGHEGRGSLFSYLKNKGWANSISAGAYPGLDHYPEIAMVFFQYVAMLRESPPQQWIFEEQKVMAEENFKFTQKTLASKFTSSISSVMQKPLPREWLLSGQKRLRTFDASLITKALEKLCPENMRLVIVSQEYPGDWDKREYWYGTEYRHEKIPPSLMAELQAALKMSKNKRLPELHLPHKNNFIPNKLEVEKKEVSKPALAPRVLRNDQGARTWWKKDDTFWVPKANVFVSLQSPIFHASVGNCVKATLFTQLVEDALEEYSYDAALAGLQYSDSLDTRGLCIKLSGYNEKLPVMLEQVVNTMRGLDIQEDRFRIVHERLVRAYENSQLQSSFQQIGGYLPWLNAETLYNVEEMAAELKHATVDAVRLFQKHMLSQLYIEVYAHGNLSRGDAVKLTDMVETTLRPRPLPRSQLPIIRSLILPRGSNFVFKKELKDPQTINHCIETWFYVGDQGDRQLRVKTLLTAQMIQEPAFDQLRTKEQLGYVVFSGMRTFSTTSGLRFLIQSTQKPKYIDRRIEAFLVQFGQKLEQMSDSEFESHKRSLMVRLLEKLRNLDQESSRHWGPIDGEYYDFELDQQDAAHVKPLTKAEMVQFYKTYFHPCSSTRSRLSVHLKARGLDTKVMEILKEAGVEDVPKKKRKSVDVLREYLESGEILQSENLGAVILKIQKCGLPPSTETNATNGSTKDTGAVETAQKITDVRQFKASLQASSGVRPVKQISEFEETDAKL</sequence>
<evidence type="ECO:0000256" key="4">
    <source>
        <dbReference type="ARBA" id="ARBA00022801"/>
    </source>
</evidence>
<keyword evidence="3" id="KW-0479">Metal-binding</keyword>
<feature type="domain" description="Peptidase M16 middle/third" evidence="9">
    <location>
        <begin position="389"/>
        <end position="677"/>
    </location>
</feature>
<feature type="domain" description="Peptidase M16 N-terminal" evidence="7">
    <location>
        <begin position="45"/>
        <end position="195"/>
    </location>
</feature>
<dbReference type="InterPro" id="IPR011249">
    <property type="entry name" value="Metalloenz_LuxS/M16"/>
</dbReference>
<evidence type="ECO:0000256" key="2">
    <source>
        <dbReference type="ARBA" id="ARBA00022670"/>
    </source>
</evidence>
<dbReference type="InterPro" id="IPR032632">
    <property type="entry name" value="Peptidase_M16_M"/>
</dbReference>
<evidence type="ECO:0000256" key="3">
    <source>
        <dbReference type="ARBA" id="ARBA00022723"/>
    </source>
</evidence>
<dbReference type="AlphaFoldDB" id="E9DZR4"/>
<organism evidence="12">
    <name type="scientific">Metarhizium acridum (strain CQMa 102)</name>
    <dbReference type="NCBI Taxonomy" id="655827"/>
    <lineage>
        <taxon>Eukaryota</taxon>
        <taxon>Fungi</taxon>
        <taxon>Dikarya</taxon>
        <taxon>Ascomycota</taxon>
        <taxon>Pezizomycotina</taxon>
        <taxon>Sordariomycetes</taxon>
        <taxon>Hypocreomycetidae</taxon>
        <taxon>Hypocreales</taxon>
        <taxon>Clavicipitaceae</taxon>
        <taxon>Metarhizium</taxon>
    </lineage>
</organism>
<protein>
    <submittedName>
        <fullName evidence="11">A-pheromone processing metallopeptidase Ste23</fullName>
    </submittedName>
</protein>
<dbReference type="InParanoid" id="E9DZR4"/>
<dbReference type="GO" id="GO:0004222">
    <property type="term" value="F:metalloendopeptidase activity"/>
    <property type="evidence" value="ECO:0007669"/>
    <property type="project" value="TreeGrafter"/>
</dbReference>
<evidence type="ECO:0000256" key="1">
    <source>
        <dbReference type="ARBA" id="ARBA00007261"/>
    </source>
</evidence>
<dbReference type="EMBL" id="GL698487">
    <property type="protein sequence ID" value="EFY90749.1"/>
    <property type="molecule type" value="Genomic_DNA"/>
</dbReference>
<dbReference type="Pfam" id="PF00675">
    <property type="entry name" value="Peptidase_M16"/>
    <property type="match status" value="1"/>
</dbReference>
<evidence type="ECO:0000256" key="6">
    <source>
        <dbReference type="ARBA" id="ARBA00023049"/>
    </source>
</evidence>
<evidence type="ECO:0000259" key="10">
    <source>
        <dbReference type="Pfam" id="PF22456"/>
    </source>
</evidence>
<evidence type="ECO:0000259" key="8">
    <source>
        <dbReference type="Pfam" id="PF05193"/>
    </source>
</evidence>
<dbReference type="FunFam" id="3.30.830.10:FF:000003">
    <property type="entry name" value="Insulin-degrading enzyme"/>
    <property type="match status" value="1"/>
</dbReference>
<keyword evidence="5" id="KW-0862">Zinc</keyword>
<dbReference type="InterPro" id="IPR050626">
    <property type="entry name" value="Peptidase_M16"/>
</dbReference>
<keyword evidence="2" id="KW-0645">Protease</keyword>
<dbReference type="FunCoup" id="E9DZR4">
    <property type="interactions" value="975"/>
</dbReference>
<dbReference type="GO" id="GO:0005739">
    <property type="term" value="C:mitochondrion"/>
    <property type="evidence" value="ECO:0007669"/>
    <property type="project" value="TreeGrafter"/>
</dbReference>
<dbReference type="GO" id="GO:0043171">
    <property type="term" value="P:peptide catabolic process"/>
    <property type="evidence" value="ECO:0007669"/>
    <property type="project" value="TreeGrafter"/>
</dbReference>
<dbReference type="Proteomes" id="UP000002499">
    <property type="component" value="Unassembled WGS sequence"/>
</dbReference>
<dbReference type="InterPro" id="IPR007863">
    <property type="entry name" value="Peptidase_M16_C"/>
</dbReference>